<dbReference type="OrthoDB" id="891532at2"/>
<dbReference type="GO" id="GO:0008641">
    <property type="term" value="F:ubiquitin-like modifier activating enzyme activity"/>
    <property type="evidence" value="ECO:0007669"/>
    <property type="project" value="InterPro"/>
</dbReference>
<dbReference type="Pfam" id="PF14461">
    <property type="entry name" value="Prok-E2_B"/>
    <property type="match status" value="1"/>
</dbReference>
<gene>
    <name evidence="3" type="ORF">CQ14_09775</name>
</gene>
<dbReference type="GO" id="GO:0061504">
    <property type="term" value="P:cyclic threonylcarbamoyladenosine biosynthetic process"/>
    <property type="evidence" value="ECO:0007669"/>
    <property type="project" value="TreeGrafter"/>
</dbReference>
<sequence length="593" mass="64306">MLEASHPLARRFEAAVAAVEARWEELNLRPRRLDRRELSAYRGRAAEMGWRFAADFPGGLRRLDVIVTAAFPSTPARIALVDRPPFLTWPHVEKDGVLCLFPDTTTTSVDEPYDGVAALLKEAFAMVGAAIRGELDGDFRTEFLTYWHHAERGDRNVLSLLDPGPPSRRVRVWQGVNQTIVAESDEQLRTWLQNAAPKVAASKIKSLSGAFVWLDRVPTPAEYPSSANDVYALAERNGSTDLLDELAREALPHTFVPFGALAEAGPALATAVVNRLAVVRGRAPLSAGFRPSAVPEHVVRARLFGGERCDRHSVERIDPAWIHGRDRDERVPKLRGATVAVLGCGSVGAPVAHALARAGVGKLVLVDKQVLKSANVGRHSLGVESIDDPKAPALARQIRAALPHVEVLHHVAEAQELLLRADDPLAEVDLIVSVTGDWPAESLLDEWHAAQGRRMPIVYGWTEPHAAAGHAIAISAPGDSLRAGLDAYGTPHLVAARWAQDPRRYEPACGAAFDPYGPVELGFVTSMVAQAALDALLGKIRSGTHRIWLARRAAVEAAGGAWSDELRDIAPNALEGATIFERRWGRSARILAA</sequence>
<proteinExistence type="predicted"/>
<organism evidence="3 4">
    <name type="scientific">Bradyrhizobium lablabi</name>
    <dbReference type="NCBI Taxonomy" id="722472"/>
    <lineage>
        <taxon>Bacteria</taxon>
        <taxon>Pseudomonadati</taxon>
        <taxon>Pseudomonadota</taxon>
        <taxon>Alphaproteobacteria</taxon>
        <taxon>Hyphomicrobiales</taxon>
        <taxon>Nitrobacteraceae</taxon>
        <taxon>Bradyrhizobium</taxon>
    </lineage>
</organism>
<feature type="domain" description="Prokaryotic E2 family B" evidence="2">
    <location>
        <begin position="35"/>
        <end position="151"/>
    </location>
</feature>
<dbReference type="InterPro" id="IPR032701">
    <property type="entry name" value="Prok-E2_B_dom"/>
</dbReference>
<accession>A0A0R3MZ11</accession>
<dbReference type="InterPro" id="IPR035985">
    <property type="entry name" value="Ubiquitin-activating_enz"/>
</dbReference>
<evidence type="ECO:0000313" key="3">
    <source>
        <dbReference type="EMBL" id="KRR25284.1"/>
    </source>
</evidence>
<dbReference type="Pfam" id="PF00899">
    <property type="entry name" value="ThiF"/>
    <property type="match status" value="1"/>
</dbReference>
<dbReference type="InterPro" id="IPR000594">
    <property type="entry name" value="ThiF_NAD_FAD-bd"/>
</dbReference>
<dbReference type="Gene3D" id="3.40.50.720">
    <property type="entry name" value="NAD(P)-binding Rossmann-like Domain"/>
    <property type="match status" value="1"/>
</dbReference>
<dbReference type="RefSeq" id="WP_057857954.1">
    <property type="nucleotide sequence ID" value="NZ_LLYB01000057.1"/>
</dbReference>
<dbReference type="AlphaFoldDB" id="A0A0R3MZ11"/>
<evidence type="ECO:0000313" key="4">
    <source>
        <dbReference type="Proteomes" id="UP000051660"/>
    </source>
</evidence>
<dbReference type="SUPFAM" id="SSF69572">
    <property type="entry name" value="Activating enzymes of the ubiquitin-like proteins"/>
    <property type="match status" value="1"/>
</dbReference>
<evidence type="ECO:0000259" key="2">
    <source>
        <dbReference type="Pfam" id="PF14461"/>
    </source>
</evidence>
<dbReference type="Proteomes" id="UP000051660">
    <property type="component" value="Unassembled WGS sequence"/>
</dbReference>
<evidence type="ECO:0000259" key="1">
    <source>
        <dbReference type="Pfam" id="PF00899"/>
    </source>
</evidence>
<name>A0A0R3MZ11_9BRAD</name>
<reference evidence="3 4" key="1">
    <citation type="submission" date="2014-03" db="EMBL/GenBank/DDBJ databases">
        <title>Bradyrhizobium valentinum sp. nov., isolated from effective nodules of Lupinus mariae-josephae, a lupine endemic of basic-lime soils in Eastern Spain.</title>
        <authorList>
            <person name="Duran D."/>
            <person name="Rey L."/>
            <person name="Navarro A."/>
            <person name="Busquets A."/>
            <person name="Imperial J."/>
            <person name="Ruiz-Argueso T."/>
        </authorList>
    </citation>
    <scope>NUCLEOTIDE SEQUENCE [LARGE SCALE GENOMIC DNA]</scope>
    <source>
        <strain evidence="3 4">CCBAU 23086</strain>
    </source>
</reference>
<dbReference type="PANTHER" id="PTHR43267:SF1">
    <property type="entry name" value="TRNA THREONYLCARBAMOYLADENOSINE DEHYDRATASE"/>
    <property type="match status" value="1"/>
</dbReference>
<dbReference type="InterPro" id="IPR045886">
    <property type="entry name" value="ThiF/MoeB/HesA"/>
</dbReference>
<protein>
    <submittedName>
        <fullName evidence="3">Molybdopterin biosynthesis protein</fullName>
    </submittedName>
</protein>
<dbReference type="EMBL" id="LLYB01000057">
    <property type="protein sequence ID" value="KRR25284.1"/>
    <property type="molecule type" value="Genomic_DNA"/>
</dbReference>
<dbReference type="GO" id="GO:0061503">
    <property type="term" value="F:tRNA threonylcarbamoyladenosine dehydratase"/>
    <property type="evidence" value="ECO:0007669"/>
    <property type="project" value="TreeGrafter"/>
</dbReference>
<dbReference type="PANTHER" id="PTHR43267">
    <property type="entry name" value="TRNA THREONYLCARBAMOYLADENOSINE DEHYDRATASE"/>
    <property type="match status" value="1"/>
</dbReference>
<feature type="domain" description="THIF-type NAD/FAD binding fold" evidence="1">
    <location>
        <begin position="331"/>
        <end position="539"/>
    </location>
</feature>
<comment type="caution">
    <text evidence="3">The sequence shown here is derived from an EMBL/GenBank/DDBJ whole genome shotgun (WGS) entry which is preliminary data.</text>
</comment>